<protein>
    <submittedName>
        <fullName evidence="2">Uncharacterized protein</fullName>
    </submittedName>
</protein>
<accession>A0A494XGD9</accession>
<organism evidence="2 3">
    <name type="scientific">Pararobbsia silviterrae</name>
    <dbReference type="NCBI Taxonomy" id="1792498"/>
    <lineage>
        <taxon>Bacteria</taxon>
        <taxon>Pseudomonadati</taxon>
        <taxon>Pseudomonadota</taxon>
        <taxon>Betaproteobacteria</taxon>
        <taxon>Burkholderiales</taxon>
        <taxon>Burkholderiaceae</taxon>
        <taxon>Pararobbsia</taxon>
    </lineage>
</organism>
<dbReference type="Proteomes" id="UP000270342">
    <property type="component" value="Unassembled WGS sequence"/>
</dbReference>
<name>A0A494XGD9_9BURK</name>
<reference evidence="2 3" key="1">
    <citation type="submission" date="2018-10" db="EMBL/GenBank/DDBJ databases">
        <title>Robbsia sp. DHC34, isolated from soil.</title>
        <authorList>
            <person name="Gao Z.-H."/>
            <person name="Qiu L.-H."/>
        </authorList>
    </citation>
    <scope>NUCLEOTIDE SEQUENCE [LARGE SCALE GENOMIC DNA]</scope>
    <source>
        <strain evidence="2 3">DHC34</strain>
    </source>
</reference>
<dbReference type="EMBL" id="RBZU01000013">
    <property type="protein sequence ID" value="RKP47154.1"/>
    <property type="molecule type" value="Genomic_DNA"/>
</dbReference>
<keyword evidence="1" id="KW-0175">Coiled coil</keyword>
<dbReference type="AlphaFoldDB" id="A0A494XGD9"/>
<gene>
    <name evidence="2" type="ORF">D7S86_23740</name>
</gene>
<keyword evidence="3" id="KW-1185">Reference proteome</keyword>
<sequence length="288" mass="30696">MNDKVGSRAVVGYGYESTGGGAACFSSSEKPTKQAAIDTAVAACRNAGAQFCIVAWTADSTPERDQALRQAEAEKKAAEQRKAQADLLKAQQEQAARLKAIAKTAKIPGPSIEVTSGFIDRKLQENKDATIVMTQHWIGENNPSDSSTSLSPNVLADYVPSVPCTIGGHDLRDLSKIQIDSYANLEQTIKSLGGSGVVTSNVGDSVDQISYAPNYSTLFLQFRKNSPRYDTLIKTNKVSADVLRIWQVDAKLLLVSVINSDDANRLASAITHAAELCGAGAEDADSPF</sequence>
<evidence type="ECO:0000313" key="2">
    <source>
        <dbReference type="EMBL" id="RKP47154.1"/>
    </source>
</evidence>
<proteinExistence type="predicted"/>
<evidence type="ECO:0000256" key="1">
    <source>
        <dbReference type="SAM" id="Coils"/>
    </source>
</evidence>
<feature type="coiled-coil region" evidence="1">
    <location>
        <begin position="68"/>
        <end position="95"/>
    </location>
</feature>
<comment type="caution">
    <text evidence="2">The sequence shown here is derived from an EMBL/GenBank/DDBJ whole genome shotgun (WGS) entry which is preliminary data.</text>
</comment>
<evidence type="ECO:0000313" key="3">
    <source>
        <dbReference type="Proteomes" id="UP000270342"/>
    </source>
</evidence>